<dbReference type="RefSeq" id="WP_343336999.1">
    <property type="nucleotide sequence ID" value="NZ_CP154622.1"/>
</dbReference>
<accession>A0ABZ3FGW1</accession>
<evidence type="ECO:0000313" key="2">
    <source>
        <dbReference type="Proteomes" id="UP001477947"/>
    </source>
</evidence>
<evidence type="ECO:0000313" key="1">
    <source>
        <dbReference type="EMBL" id="XAM41815.1"/>
    </source>
</evidence>
<keyword evidence="2" id="KW-1185">Reference proteome</keyword>
<organism evidence="1 2">
    <name type="scientific">Terrisporobacter petrolearius</name>
    <dbReference type="NCBI Taxonomy" id="1460447"/>
    <lineage>
        <taxon>Bacteria</taxon>
        <taxon>Bacillati</taxon>
        <taxon>Bacillota</taxon>
        <taxon>Clostridia</taxon>
        <taxon>Peptostreptococcales</taxon>
        <taxon>Peptostreptococcaceae</taxon>
        <taxon>Terrisporobacter</taxon>
    </lineage>
</organism>
<gene>
    <name evidence="1" type="ORF">TPELB_21280</name>
</gene>
<name>A0ABZ3FGW1_9FIRM</name>
<sequence>MKHKIIANLLQASQISKYTDGYEILANNFKDKKIISVNTKLEYCPILSEKKCEDIFIAYVDILYED</sequence>
<dbReference type="Proteomes" id="UP001477947">
    <property type="component" value="Chromosome"/>
</dbReference>
<protein>
    <submittedName>
        <fullName evidence="1">Uncharacterized protein</fullName>
    </submittedName>
</protein>
<proteinExistence type="predicted"/>
<reference evidence="1 2" key="1">
    <citation type="submission" date="2024-04" db="EMBL/GenBank/DDBJ databases">
        <title>Isolation and characterization of novel acetogenic strains of the genera Terrisporobacter and Acetoanaerobium.</title>
        <authorList>
            <person name="Boeer T."/>
            <person name="Schueler M.A."/>
            <person name="Lueschen A."/>
            <person name="Eysell L."/>
            <person name="Droege J."/>
            <person name="Heinemann M."/>
            <person name="Engelhardt L."/>
            <person name="Basen M."/>
            <person name="Daniel R."/>
        </authorList>
    </citation>
    <scope>NUCLEOTIDE SEQUENCE [LARGE SCALE GENOMIC DNA]</scope>
    <source>
        <strain evidence="1 2">ELB</strain>
    </source>
</reference>
<dbReference type="EMBL" id="CP154622">
    <property type="protein sequence ID" value="XAM41815.1"/>
    <property type="molecule type" value="Genomic_DNA"/>
</dbReference>